<sequence length="241" mass="28615">MVIKEVDDKTPIINELKKLLKNPKIYPKKKDQIKFELYKLQQGWKNEKEAAYYINTYYKDSEKVAVLHDIRLDINGITVQIDHLLIFRTEVIVFESKYFSSSLYYDWKNKAFSIKTAKGFVGIQDPIKQAERQTINLQRILKDIKLYDMLPSEYKFYVLVSPSVNFKGRMPKGILKADKFIDQFRYEDENIGFMEGVTRLTRFIKHGFGKIVFVAEQLKELHQPLDVSFYLKKLKLDWLYS</sequence>
<proteinExistence type="predicted"/>
<dbReference type="OrthoDB" id="5500241at2"/>
<protein>
    <submittedName>
        <fullName evidence="2">Nuclease-like protein</fullName>
    </submittedName>
</protein>
<keyword evidence="3" id="KW-1185">Reference proteome</keyword>
<dbReference type="AlphaFoldDB" id="A0A497XLN3"/>
<gene>
    <name evidence="2" type="ORF">BCF55_0032</name>
</gene>
<reference evidence="2 3" key="1">
    <citation type="submission" date="2018-10" db="EMBL/GenBank/DDBJ databases">
        <title>Genomic Encyclopedia of Archaeal and Bacterial Type Strains, Phase II (KMG-II): from individual species to whole genera.</title>
        <authorList>
            <person name="Goeker M."/>
        </authorList>
    </citation>
    <scope>NUCLEOTIDE SEQUENCE [LARGE SCALE GENOMIC DNA]</scope>
    <source>
        <strain evidence="2 3">DSM 16510</strain>
    </source>
</reference>
<evidence type="ECO:0000313" key="2">
    <source>
        <dbReference type="EMBL" id="RLJ69777.1"/>
    </source>
</evidence>
<organism evidence="2 3">
    <name type="scientific">Hydrogenivirga caldilitoris</name>
    <dbReference type="NCBI Taxonomy" id="246264"/>
    <lineage>
        <taxon>Bacteria</taxon>
        <taxon>Pseudomonadati</taxon>
        <taxon>Aquificota</taxon>
        <taxon>Aquificia</taxon>
        <taxon>Aquificales</taxon>
        <taxon>Aquificaceae</taxon>
        <taxon>Hydrogenivirga</taxon>
    </lineage>
</organism>
<dbReference type="Proteomes" id="UP000267841">
    <property type="component" value="Unassembled WGS sequence"/>
</dbReference>
<dbReference type="PROSITE" id="PS50965">
    <property type="entry name" value="NERD"/>
    <property type="match status" value="1"/>
</dbReference>
<accession>A0A497XLN3</accession>
<name>A0A497XLN3_9AQUI</name>
<dbReference type="Pfam" id="PF08378">
    <property type="entry name" value="NERD"/>
    <property type="match status" value="1"/>
</dbReference>
<feature type="domain" description="NERD" evidence="1">
    <location>
        <begin position="42"/>
        <end position="160"/>
    </location>
</feature>
<comment type="caution">
    <text evidence="2">The sequence shown here is derived from an EMBL/GenBank/DDBJ whole genome shotgun (WGS) entry which is preliminary data.</text>
</comment>
<dbReference type="InterPro" id="IPR011528">
    <property type="entry name" value="NERD"/>
</dbReference>
<evidence type="ECO:0000259" key="1">
    <source>
        <dbReference type="PROSITE" id="PS50965"/>
    </source>
</evidence>
<dbReference type="EMBL" id="RCCJ01000001">
    <property type="protein sequence ID" value="RLJ69777.1"/>
    <property type="molecule type" value="Genomic_DNA"/>
</dbReference>
<dbReference type="RefSeq" id="WP_121008605.1">
    <property type="nucleotide sequence ID" value="NZ_RCCJ01000001.1"/>
</dbReference>
<evidence type="ECO:0000313" key="3">
    <source>
        <dbReference type="Proteomes" id="UP000267841"/>
    </source>
</evidence>